<evidence type="ECO:0000259" key="1">
    <source>
        <dbReference type="Pfam" id="PF08241"/>
    </source>
</evidence>
<dbReference type="InterPro" id="IPR053223">
    <property type="entry name" value="Prob_Methyltransferase"/>
</dbReference>
<reference evidence="2" key="1">
    <citation type="submission" date="2015-06" db="UniProtKB">
        <authorList>
            <consortium name="EnsemblPlants"/>
        </authorList>
    </citation>
    <scope>IDENTIFICATION</scope>
</reference>
<sequence>MDYDMSRKPRDQQHKSCRSRALVLLIVVATNTATFLLFSDASSAIGIRSGEHHRCIAFWNSTKLSLRDINITEYALAAGRDALLHLHDRLATASSLVVTLLGINDTSSNMAAARDEQKHAGAQEQGIYDCKDCFDLLNGREKGRWMRDDGALSYSIDAVLATKPNGTVRIGLDIGGGSGTFAARMQERGVAVVTTSMNFDGPFNSFIASRGLVPMHLSIAHRLPFFDGTLDIVHSMHVLSHWIPDAMLQFALFDIYRVLRPGGLFWFDHFFCLGTQMNTTYVPMFNQIGFNKVRWNARRKLDRGIEMNEWYLSALLEKPTT</sequence>
<dbReference type="AlphaFoldDB" id="R7W3J8"/>
<feature type="domain" description="Methyltransferase type 11" evidence="1">
    <location>
        <begin position="172"/>
        <end position="267"/>
    </location>
</feature>
<dbReference type="PANTHER" id="PTHR44067">
    <property type="entry name" value="S-ADENOSYL-L-METHIONINE-DEPENDENT METHYLTRANSFERASE SUPERFAMILY PROTEIN-RELATED"/>
    <property type="match status" value="1"/>
</dbReference>
<dbReference type="CDD" id="cd02440">
    <property type="entry name" value="AdoMet_MTases"/>
    <property type="match status" value="1"/>
</dbReference>
<proteinExistence type="predicted"/>
<accession>R7W3J8</accession>
<dbReference type="ExpressionAtlas" id="R7W3J8">
    <property type="expression patterns" value="baseline"/>
</dbReference>
<dbReference type="EnsemblPlants" id="EMT14687">
    <property type="protein sequence ID" value="EMT14687"/>
    <property type="gene ID" value="F775_03340"/>
</dbReference>
<dbReference type="InterPro" id="IPR013216">
    <property type="entry name" value="Methyltransf_11"/>
</dbReference>
<dbReference type="PANTHER" id="PTHR44067:SF10">
    <property type="entry name" value="S-ADENOSYL-L-METHIONINE-DEPENDENT METHYLTRANSFERASE SUPERFAMILY PROTEIN"/>
    <property type="match status" value="1"/>
</dbReference>
<name>R7W3J8_AEGTA</name>
<dbReference type="SUPFAM" id="SSF53335">
    <property type="entry name" value="S-adenosyl-L-methionine-dependent methyltransferases"/>
    <property type="match status" value="1"/>
</dbReference>
<dbReference type="Pfam" id="PF08241">
    <property type="entry name" value="Methyltransf_11"/>
    <property type="match status" value="1"/>
</dbReference>
<organism evidence="2">
    <name type="scientific">Aegilops tauschii</name>
    <name type="common">Tausch's goatgrass</name>
    <name type="synonym">Aegilops squarrosa</name>
    <dbReference type="NCBI Taxonomy" id="37682"/>
    <lineage>
        <taxon>Eukaryota</taxon>
        <taxon>Viridiplantae</taxon>
        <taxon>Streptophyta</taxon>
        <taxon>Embryophyta</taxon>
        <taxon>Tracheophyta</taxon>
        <taxon>Spermatophyta</taxon>
        <taxon>Magnoliopsida</taxon>
        <taxon>Liliopsida</taxon>
        <taxon>Poales</taxon>
        <taxon>Poaceae</taxon>
        <taxon>BOP clade</taxon>
        <taxon>Pooideae</taxon>
        <taxon>Triticodae</taxon>
        <taxon>Triticeae</taxon>
        <taxon>Triticinae</taxon>
        <taxon>Aegilops</taxon>
    </lineage>
</organism>
<protein>
    <recommendedName>
        <fullName evidence="1">Methyltransferase type 11 domain-containing protein</fullName>
    </recommendedName>
</protein>
<dbReference type="GO" id="GO:0008757">
    <property type="term" value="F:S-adenosylmethionine-dependent methyltransferase activity"/>
    <property type="evidence" value="ECO:0007669"/>
    <property type="project" value="InterPro"/>
</dbReference>
<dbReference type="InterPro" id="IPR029063">
    <property type="entry name" value="SAM-dependent_MTases_sf"/>
</dbReference>
<evidence type="ECO:0000313" key="2">
    <source>
        <dbReference type="EnsemblPlants" id="EMT14687"/>
    </source>
</evidence>
<dbReference type="Gene3D" id="3.40.50.150">
    <property type="entry name" value="Vaccinia Virus protein VP39"/>
    <property type="match status" value="1"/>
</dbReference>